<accession>E4ZTQ0</accession>
<dbReference type="InParanoid" id="E4ZTQ0"/>
<feature type="region of interest" description="Disordered" evidence="1">
    <location>
        <begin position="107"/>
        <end position="141"/>
    </location>
</feature>
<evidence type="ECO:0000313" key="3">
    <source>
        <dbReference type="Proteomes" id="UP000002668"/>
    </source>
</evidence>
<proteinExistence type="predicted"/>
<dbReference type="OrthoDB" id="4158258at2759"/>
<gene>
    <name evidence="2" type="ORF">LEMA_P116130.1</name>
</gene>
<keyword evidence="3" id="KW-1185">Reference proteome</keyword>
<dbReference type="AlphaFoldDB" id="E4ZTQ0"/>
<dbReference type="Proteomes" id="UP000002668">
    <property type="component" value="Genome"/>
</dbReference>
<reference evidence="3" key="1">
    <citation type="journal article" date="2011" name="Nat. Commun.">
        <title>Effector diversification within compartments of the Leptosphaeria maculans genome affected by Repeat-Induced Point mutations.</title>
        <authorList>
            <person name="Rouxel T."/>
            <person name="Grandaubert J."/>
            <person name="Hane J.K."/>
            <person name="Hoede C."/>
            <person name="van de Wouw A.P."/>
            <person name="Couloux A."/>
            <person name="Dominguez V."/>
            <person name="Anthouard V."/>
            <person name="Bally P."/>
            <person name="Bourras S."/>
            <person name="Cozijnsen A.J."/>
            <person name="Ciuffetti L.M."/>
            <person name="Degrave A."/>
            <person name="Dilmaghani A."/>
            <person name="Duret L."/>
            <person name="Fudal I."/>
            <person name="Goodwin S.B."/>
            <person name="Gout L."/>
            <person name="Glaser N."/>
            <person name="Linglin J."/>
            <person name="Kema G.H.J."/>
            <person name="Lapalu N."/>
            <person name="Lawrence C.B."/>
            <person name="May K."/>
            <person name="Meyer M."/>
            <person name="Ollivier B."/>
            <person name="Poulain J."/>
            <person name="Schoch C.L."/>
            <person name="Simon A."/>
            <person name="Spatafora J.W."/>
            <person name="Stachowiak A."/>
            <person name="Turgeon B.G."/>
            <person name="Tyler B.M."/>
            <person name="Vincent D."/>
            <person name="Weissenbach J."/>
            <person name="Amselem J."/>
            <person name="Quesneville H."/>
            <person name="Oliver R.P."/>
            <person name="Wincker P."/>
            <person name="Balesdent M.-H."/>
            <person name="Howlett B.J."/>
        </authorList>
    </citation>
    <scope>NUCLEOTIDE SEQUENCE [LARGE SCALE GENOMIC DNA]</scope>
    <source>
        <strain evidence="3">JN3 / isolate v23.1.3 / race Av1-4-5-6-7-8</strain>
    </source>
</reference>
<dbReference type="VEuPathDB" id="FungiDB:LEMA_P116130.1"/>
<sequence length="284" mass="31141">MHSKIFTWTPHSVKSGAKLRHLRNKLWPYHIFGTVFLVKARLHWLHFYICLGLILGIQTSPEPLSHQITSALRSTKKTTVTNQSQLLYKLHHTTVDHITTMGILSKSKASEAAGDQQNNPALSDDSPPNYDSSASSSPPTYTEIQTLLSSLSQGDPDETILVPMVMRRDSTSLHRLNPFSRKGYQSTPSYISSRAMKRSMYLAHYAKDSEGNYVGTGVQAPDAGLVFVAAQGTSEDLLRQCESVAREMQRRRGEGIGAFGRPFDAQGGRADGMHGGVGAMGGPI</sequence>
<dbReference type="eggNOG" id="ENOG502R8MW">
    <property type="taxonomic scope" value="Eukaryota"/>
</dbReference>
<evidence type="ECO:0000256" key="1">
    <source>
        <dbReference type="SAM" id="MobiDB-lite"/>
    </source>
</evidence>
<dbReference type="EMBL" id="FP929125">
    <property type="protein sequence ID" value="CBX94610.1"/>
    <property type="molecule type" value="Genomic_DNA"/>
</dbReference>
<evidence type="ECO:0000313" key="2">
    <source>
        <dbReference type="EMBL" id="CBX94610.1"/>
    </source>
</evidence>
<feature type="region of interest" description="Disordered" evidence="1">
    <location>
        <begin position="256"/>
        <end position="275"/>
    </location>
</feature>
<organism evidence="3">
    <name type="scientific">Leptosphaeria maculans (strain JN3 / isolate v23.1.3 / race Av1-4-5-6-7-8)</name>
    <name type="common">Blackleg fungus</name>
    <name type="synonym">Phoma lingam</name>
    <dbReference type="NCBI Taxonomy" id="985895"/>
    <lineage>
        <taxon>Eukaryota</taxon>
        <taxon>Fungi</taxon>
        <taxon>Dikarya</taxon>
        <taxon>Ascomycota</taxon>
        <taxon>Pezizomycotina</taxon>
        <taxon>Dothideomycetes</taxon>
        <taxon>Pleosporomycetidae</taxon>
        <taxon>Pleosporales</taxon>
        <taxon>Pleosporineae</taxon>
        <taxon>Leptosphaeriaceae</taxon>
        <taxon>Plenodomus</taxon>
        <taxon>Plenodomus lingam/Leptosphaeria maculans species complex</taxon>
    </lineage>
</organism>
<dbReference type="HOGENOM" id="CLU_980287_0_0_1"/>
<protein>
    <submittedName>
        <fullName evidence="2">Predicted protein</fullName>
    </submittedName>
</protein>
<name>E4ZTQ0_LEPMJ</name>
<dbReference type="GeneID" id="13287576"/>
<feature type="compositionally biased region" description="Low complexity" evidence="1">
    <location>
        <begin position="123"/>
        <end position="139"/>
    </location>
</feature>